<organism evidence="1 2">
    <name type="scientific">Terrabacter carboxydivorans</name>
    <dbReference type="NCBI Taxonomy" id="619730"/>
    <lineage>
        <taxon>Bacteria</taxon>
        <taxon>Bacillati</taxon>
        <taxon>Actinomycetota</taxon>
        <taxon>Actinomycetes</taxon>
        <taxon>Micrococcales</taxon>
        <taxon>Intrasporangiaceae</taxon>
        <taxon>Terrabacter</taxon>
    </lineage>
</organism>
<accession>A0ABP5ZR72</accession>
<reference evidence="2" key="1">
    <citation type="journal article" date="2019" name="Int. J. Syst. Evol. Microbiol.">
        <title>The Global Catalogue of Microorganisms (GCM) 10K type strain sequencing project: providing services to taxonomists for standard genome sequencing and annotation.</title>
        <authorList>
            <consortium name="The Broad Institute Genomics Platform"/>
            <consortium name="The Broad Institute Genome Sequencing Center for Infectious Disease"/>
            <person name="Wu L."/>
            <person name="Ma J."/>
        </authorList>
    </citation>
    <scope>NUCLEOTIDE SEQUENCE [LARGE SCALE GENOMIC DNA]</scope>
    <source>
        <strain evidence="2">JCM 16259</strain>
    </source>
</reference>
<proteinExistence type="predicted"/>
<keyword evidence="2" id="KW-1185">Reference proteome</keyword>
<dbReference type="Proteomes" id="UP001500730">
    <property type="component" value="Unassembled WGS sequence"/>
</dbReference>
<name>A0ABP5ZR72_9MICO</name>
<dbReference type="EMBL" id="BAAARE010000043">
    <property type="protein sequence ID" value="GAA2503088.1"/>
    <property type="molecule type" value="Genomic_DNA"/>
</dbReference>
<evidence type="ECO:0000313" key="2">
    <source>
        <dbReference type="Proteomes" id="UP001500730"/>
    </source>
</evidence>
<comment type="caution">
    <text evidence="1">The sequence shown here is derived from an EMBL/GenBank/DDBJ whole genome shotgun (WGS) entry which is preliminary data.</text>
</comment>
<dbReference type="Pfam" id="PF11392">
    <property type="entry name" value="AllH"/>
    <property type="match status" value="1"/>
</dbReference>
<gene>
    <name evidence="1" type="ORF">GCM10009858_46440</name>
</gene>
<evidence type="ECO:0008006" key="3">
    <source>
        <dbReference type="Google" id="ProtNLM"/>
    </source>
</evidence>
<protein>
    <recommendedName>
        <fullName evidence="3">DUF2877 domain-containing protein</fullName>
    </recommendedName>
</protein>
<evidence type="ECO:0000313" key="1">
    <source>
        <dbReference type="EMBL" id="GAA2503088.1"/>
    </source>
</evidence>
<sequence>MALVASRPGSLATTVLPALRHALGRHGDRTTDLSRATLWAALDGRGRQRLLDLVHTLVSFDDFGPLLLRKRAAHVIAIGHTSGSDIASGVLAGIQLELQLRGSACLSPQRSRRTPTSTPCR</sequence>
<dbReference type="InterPro" id="IPR021530">
    <property type="entry name" value="AllH-like"/>
</dbReference>